<evidence type="ECO:0000313" key="9">
    <source>
        <dbReference type="Proteomes" id="UP000284547"/>
    </source>
</evidence>
<evidence type="ECO:0000256" key="2">
    <source>
        <dbReference type="ARBA" id="ARBA00022475"/>
    </source>
</evidence>
<feature type="transmembrane region" description="Helical" evidence="6">
    <location>
        <begin position="159"/>
        <end position="180"/>
    </location>
</feature>
<dbReference type="InterPro" id="IPR051311">
    <property type="entry name" value="DedA_domain"/>
</dbReference>
<feature type="transmembrane region" description="Helical" evidence="6">
    <location>
        <begin position="42"/>
        <end position="65"/>
    </location>
</feature>
<accession>A0A411YZP4</accession>
<proteinExistence type="predicted"/>
<dbReference type="OrthoDB" id="9780918at2"/>
<reference evidence="8 9" key="1">
    <citation type="submission" date="2018-08" db="EMBL/GenBank/DDBJ databases">
        <title>Flavobacterium tibetense sp. nov., isolated from a wetland YonghuCo on Tibetan Plateau.</title>
        <authorList>
            <person name="Phurbu D."/>
            <person name="Lu H."/>
            <person name="Xing P."/>
        </authorList>
    </citation>
    <scope>NUCLEOTIDE SEQUENCE [LARGE SCALE GENOMIC DNA]</scope>
    <source>
        <strain evidence="8 9">DJC</strain>
    </source>
</reference>
<feature type="transmembrane region" description="Helical" evidence="6">
    <location>
        <begin position="131"/>
        <end position="153"/>
    </location>
</feature>
<name>A0A411YZP4_9RHOB</name>
<dbReference type="EMBL" id="QWEY01000009">
    <property type="protein sequence ID" value="RGP36275.1"/>
    <property type="molecule type" value="Genomic_DNA"/>
</dbReference>
<dbReference type="PANTHER" id="PTHR42709">
    <property type="entry name" value="ALKALINE PHOSPHATASE LIKE PROTEIN"/>
    <property type="match status" value="1"/>
</dbReference>
<dbReference type="InterPro" id="IPR032816">
    <property type="entry name" value="VTT_dom"/>
</dbReference>
<dbReference type="GO" id="GO:0005886">
    <property type="term" value="C:plasma membrane"/>
    <property type="evidence" value="ECO:0007669"/>
    <property type="project" value="UniProtKB-SubCell"/>
</dbReference>
<protein>
    <recommendedName>
        <fullName evidence="7">VTT domain-containing protein</fullName>
    </recommendedName>
</protein>
<dbReference type="Proteomes" id="UP000284547">
    <property type="component" value="Unassembled WGS sequence"/>
</dbReference>
<comment type="caution">
    <text evidence="8">The sequence shown here is derived from an EMBL/GenBank/DDBJ whole genome shotgun (WGS) entry which is preliminary data.</text>
</comment>
<evidence type="ECO:0000256" key="3">
    <source>
        <dbReference type="ARBA" id="ARBA00022692"/>
    </source>
</evidence>
<keyword evidence="2" id="KW-1003">Cell membrane</keyword>
<organism evidence="8 9">
    <name type="scientific">Pseudotabrizicola alkalilacus</name>
    <dbReference type="NCBI Taxonomy" id="2305252"/>
    <lineage>
        <taxon>Bacteria</taxon>
        <taxon>Pseudomonadati</taxon>
        <taxon>Pseudomonadota</taxon>
        <taxon>Alphaproteobacteria</taxon>
        <taxon>Rhodobacterales</taxon>
        <taxon>Paracoccaceae</taxon>
        <taxon>Pseudotabrizicola</taxon>
    </lineage>
</organism>
<evidence type="ECO:0000259" key="7">
    <source>
        <dbReference type="Pfam" id="PF09335"/>
    </source>
</evidence>
<evidence type="ECO:0000256" key="5">
    <source>
        <dbReference type="ARBA" id="ARBA00023136"/>
    </source>
</evidence>
<comment type="subcellular location">
    <subcellularLocation>
        <location evidence="1">Cell membrane</location>
        <topology evidence="1">Multi-pass membrane protein</topology>
    </subcellularLocation>
</comment>
<evidence type="ECO:0000256" key="4">
    <source>
        <dbReference type="ARBA" id="ARBA00022989"/>
    </source>
</evidence>
<keyword evidence="4 6" id="KW-1133">Transmembrane helix</keyword>
<dbReference type="RefSeq" id="WP_118154434.1">
    <property type="nucleotide sequence ID" value="NZ_QWEY01000009.1"/>
</dbReference>
<gene>
    <name evidence="8" type="ORF">D1012_15940</name>
</gene>
<evidence type="ECO:0000313" key="8">
    <source>
        <dbReference type="EMBL" id="RGP36275.1"/>
    </source>
</evidence>
<sequence length="190" mass="20762">MTEAEVGALIRDYGMLIIAPLAVLEGPVISVISGYLAKAGLVSLQLVFVVLVVADLAGDILLYGLGRKGRAGVALPWLARFGVTRRRLAQVIRAFRKNDARILVIGKLTHSAGFAVLLAAGMARMPFWRFLALNLLATVPKVMICLALGWWFGAISDRIGNWLLGGTLMVVFFVVVFAVYHLRTRQRSEK</sequence>
<keyword evidence="5 6" id="KW-0472">Membrane</keyword>
<feature type="transmembrane region" description="Helical" evidence="6">
    <location>
        <begin position="12"/>
        <end position="36"/>
    </location>
</feature>
<evidence type="ECO:0000256" key="6">
    <source>
        <dbReference type="SAM" id="Phobius"/>
    </source>
</evidence>
<dbReference type="AlphaFoldDB" id="A0A411YZP4"/>
<keyword evidence="3 6" id="KW-0812">Transmembrane</keyword>
<feature type="domain" description="VTT" evidence="7">
    <location>
        <begin position="28"/>
        <end position="149"/>
    </location>
</feature>
<evidence type="ECO:0000256" key="1">
    <source>
        <dbReference type="ARBA" id="ARBA00004651"/>
    </source>
</evidence>
<dbReference type="PANTHER" id="PTHR42709:SF6">
    <property type="entry name" value="UNDECAPRENYL PHOSPHATE TRANSPORTER A"/>
    <property type="match status" value="1"/>
</dbReference>
<keyword evidence="9" id="KW-1185">Reference proteome</keyword>
<dbReference type="Pfam" id="PF09335">
    <property type="entry name" value="VTT_dom"/>
    <property type="match status" value="1"/>
</dbReference>